<proteinExistence type="predicted"/>
<organism evidence="1 2">
    <name type="scientific">Brassica napus</name>
    <name type="common">Rape</name>
    <dbReference type="NCBI Taxonomy" id="3708"/>
    <lineage>
        <taxon>Eukaryota</taxon>
        <taxon>Viridiplantae</taxon>
        <taxon>Streptophyta</taxon>
        <taxon>Embryophyta</taxon>
        <taxon>Tracheophyta</taxon>
        <taxon>Spermatophyta</taxon>
        <taxon>Magnoliopsida</taxon>
        <taxon>eudicotyledons</taxon>
        <taxon>Gunneridae</taxon>
        <taxon>Pentapetalae</taxon>
        <taxon>rosids</taxon>
        <taxon>malvids</taxon>
        <taxon>Brassicales</taxon>
        <taxon>Brassicaceae</taxon>
        <taxon>Brassiceae</taxon>
        <taxon>Brassica</taxon>
    </lineage>
</organism>
<evidence type="ECO:0000313" key="2">
    <source>
        <dbReference type="Proteomes" id="UP000824890"/>
    </source>
</evidence>
<gene>
    <name evidence="1" type="ORF">HID58_082851</name>
</gene>
<reference evidence="1 2" key="1">
    <citation type="submission" date="2021-05" db="EMBL/GenBank/DDBJ databases">
        <title>Genome Assembly of Synthetic Allotetraploid Brassica napus Reveals Homoeologous Exchanges between Subgenomes.</title>
        <authorList>
            <person name="Davis J.T."/>
        </authorList>
    </citation>
    <scope>NUCLEOTIDE SEQUENCE [LARGE SCALE GENOMIC DNA]</scope>
    <source>
        <strain evidence="2">cv. Da-Ae</strain>
        <tissue evidence="1">Seedling</tissue>
    </source>
</reference>
<feature type="non-terminal residue" evidence="1">
    <location>
        <position position="149"/>
    </location>
</feature>
<keyword evidence="2" id="KW-1185">Reference proteome</keyword>
<name>A0ABQ7YBS1_BRANA</name>
<evidence type="ECO:0008006" key="3">
    <source>
        <dbReference type="Google" id="ProtNLM"/>
    </source>
</evidence>
<accession>A0ABQ7YBS1</accession>
<comment type="caution">
    <text evidence="1">The sequence shown here is derived from an EMBL/GenBank/DDBJ whole genome shotgun (WGS) entry which is preliminary data.</text>
</comment>
<evidence type="ECO:0000313" key="1">
    <source>
        <dbReference type="EMBL" id="KAH0865640.1"/>
    </source>
</evidence>
<protein>
    <recommendedName>
        <fullName evidence="3">Importin N-terminal domain-containing protein</fullName>
    </recommendedName>
</protein>
<dbReference type="EMBL" id="JAGKQM010000018">
    <property type="protein sequence ID" value="KAH0865640.1"/>
    <property type="molecule type" value="Genomic_DNA"/>
</dbReference>
<dbReference type="Proteomes" id="UP000824890">
    <property type="component" value="Unassembled WGS sequence"/>
</dbReference>
<sequence>MATTAKVENDELRRFKDVNLDEASARQLIQDNQFLMLLSLELWFVSAMLESLPAMVGGVWSEDMSLQLEATTLLREWDQIELIRNRAVWALGNVAGDSPRGSIERFITEWSSGSISCLLFHRPIMLVVSWTEWSSGKKVYSSSSLGFCR</sequence>